<gene>
    <name evidence="2" type="ORF">RG298_001112</name>
</gene>
<protein>
    <submittedName>
        <fullName evidence="2">Uncharacterized protein</fullName>
    </submittedName>
</protein>
<evidence type="ECO:0000313" key="2">
    <source>
        <dbReference type="EMBL" id="EMJ5133430.1"/>
    </source>
</evidence>
<evidence type="ECO:0000256" key="1">
    <source>
        <dbReference type="SAM" id="Phobius"/>
    </source>
</evidence>
<keyword evidence="1" id="KW-0812">Transmembrane</keyword>
<accession>A0AAI9GHY7</accession>
<organism evidence="2">
    <name type="scientific">Providencia stuartii</name>
    <dbReference type="NCBI Taxonomy" id="588"/>
    <lineage>
        <taxon>Bacteria</taxon>
        <taxon>Pseudomonadati</taxon>
        <taxon>Pseudomonadota</taxon>
        <taxon>Gammaproteobacteria</taxon>
        <taxon>Enterobacterales</taxon>
        <taxon>Morganellaceae</taxon>
        <taxon>Providencia</taxon>
    </lineage>
</organism>
<feature type="transmembrane region" description="Helical" evidence="1">
    <location>
        <begin position="26"/>
        <end position="52"/>
    </location>
</feature>
<reference evidence="2" key="1">
    <citation type="submission" date="2024-02" db="EMBL/GenBank/DDBJ databases">
        <authorList>
            <consortium name="Clinical and Environmental Microbiology Branch: Whole genome sequencing antimicrobial resistance pathogens in the healthcare setting"/>
        </authorList>
    </citation>
    <scope>NUCLEOTIDE SEQUENCE</scope>
    <source>
        <strain evidence="2">2021GO-0154</strain>
    </source>
</reference>
<dbReference type="AlphaFoldDB" id="A0AAI9GHY7"/>
<name>A0AAI9GHY7_PROST</name>
<dbReference type="RefSeq" id="WP_140182836.1">
    <property type="nucleotide sequence ID" value="NZ_VAUD01000032.1"/>
</dbReference>
<keyword evidence="1" id="KW-1133">Transmembrane helix</keyword>
<sequence>MAEGVFTLSGYLLRYEMIYREVCKDALVIIWSLMWLILFYIFCPALLGFLYFMKIKLYKANYLIKNNPSLYKKRD</sequence>
<proteinExistence type="predicted"/>
<comment type="caution">
    <text evidence="2">The sequence shown here is derived from an EMBL/GenBank/DDBJ whole genome shotgun (WGS) entry which is preliminary data.</text>
</comment>
<keyword evidence="1" id="KW-0472">Membrane</keyword>
<dbReference type="EMBL" id="ABMABF030000003">
    <property type="protein sequence ID" value="EMJ5133430.1"/>
    <property type="molecule type" value="Genomic_DNA"/>
</dbReference>